<proteinExistence type="predicted"/>
<evidence type="ECO:0000256" key="1">
    <source>
        <dbReference type="SAM" id="Phobius"/>
    </source>
</evidence>
<evidence type="ECO:0008006" key="4">
    <source>
        <dbReference type="Google" id="ProtNLM"/>
    </source>
</evidence>
<dbReference type="Pfam" id="PF19588">
    <property type="entry name" value="SxtJ"/>
    <property type="match status" value="1"/>
</dbReference>
<feature type="transmembrane region" description="Helical" evidence="1">
    <location>
        <begin position="31"/>
        <end position="51"/>
    </location>
</feature>
<keyword evidence="1" id="KW-0472">Membrane</keyword>
<feature type="transmembrane region" description="Helical" evidence="1">
    <location>
        <begin position="63"/>
        <end position="84"/>
    </location>
</feature>
<evidence type="ECO:0000313" key="2">
    <source>
        <dbReference type="EMBL" id="OQD41933.1"/>
    </source>
</evidence>
<dbReference type="Proteomes" id="UP000191680">
    <property type="component" value="Unassembled WGS sequence"/>
</dbReference>
<name>A0A1V6LP45_9FLAO</name>
<keyword evidence="3" id="KW-1185">Reference proteome</keyword>
<dbReference type="InterPro" id="IPR045781">
    <property type="entry name" value="SxtJ"/>
</dbReference>
<dbReference type="OrthoDB" id="1443797at2"/>
<dbReference type="EMBL" id="MTBC01000010">
    <property type="protein sequence ID" value="OQD41933.1"/>
    <property type="molecule type" value="Genomic_DNA"/>
</dbReference>
<protein>
    <recommendedName>
        <fullName evidence="4">SxtJ</fullName>
    </recommendedName>
</protein>
<dbReference type="AlphaFoldDB" id="A0A1V6LP45"/>
<gene>
    <name evidence="2" type="ORF">BUL40_13865</name>
</gene>
<organism evidence="2 3">
    <name type="scientific">Croceivirga radicis</name>
    <dbReference type="NCBI Taxonomy" id="1929488"/>
    <lineage>
        <taxon>Bacteria</taxon>
        <taxon>Pseudomonadati</taxon>
        <taxon>Bacteroidota</taxon>
        <taxon>Flavobacteriia</taxon>
        <taxon>Flavobacteriales</taxon>
        <taxon>Flavobacteriaceae</taxon>
        <taxon>Croceivirga</taxon>
    </lineage>
</organism>
<comment type="caution">
    <text evidence="2">The sequence shown here is derived from an EMBL/GenBank/DDBJ whole genome shotgun (WGS) entry which is preliminary data.</text>
</comment>
<accession>A0A1V6LP45</accession>
<feature type="transmembrane region" description="Helical" evidence="1">
    <location>
        <begin position="6"/>
        <end position="24"/>
    </location>
</feature>
<reference evidence="2 3" key="1">
    <citation type="submission" date="2016-12" db="EMBL/GenBank/DDBJ databases">
        <authorList>
            <person name="Song W.-J."/>
            <person name="Kurnit D.M."/>
        </authorList>
    </citation>
    <scope>NUCLEOTIDE SEQUENCE [LARGE SCALE GENOMIC DNA]</scope>
    <source>
        <strain evidence="2 3">HSG9</strain>
    </source>
</reference>
<evidence type="ECO:0000313" key="3">
    <source>
        <dbReference type="Proteomes" id="UP000191680"/>
    </source>
</evidence>
<dbReference type="RefSeq" id="WP_080319743.1">
    <property type="nucleotide sequence ID" value="NZ_MTBC01000010.1"/>
</dbReference>
<keyword evidence="1" id="KW-1133">Transmembrane helix</keyword>
<sequence length="120" mass="13990">MERAKALDTLLVLALVPLLIGFWYKIEWLSLVTIAFLLVALLSHKGTIFIAKTWLSFGHYLGILMNFMILFLVFYLVLTPLAILQRLLSKNPIKKENGHKVSFYVLQQRCIEEKDIERPW</sequence>
<keyword evidence="1" id="KW-0812">Transmembrane</keyword>